<dbReference type="Pfam" id="PF14223">
    <property type="entry name" value="Retrotran_gag_2"/>
    <property type="match status" value="1"/>
</dbReference>
<protein>
    <submittedName>
        <fullName evidence="1">Retrovirus-related Pol polyprotein from transposon TNT 1-94</fullName>
    </submittedName>
</protein>
<reference evidence="2" key="1">
    <citation type="submission" date="2017-01" db="EMBL/GenBank/DDBJ databases">
        <authorList>
            <person name="Wang Y."/>
            <person name="White M."/>
            <person name="Kvist S."/>
            <person name="Moncalvo J.-M."/>
        </authorList>
    </citation>
    <scope>NUCLEOTIDE SEQUENCE [LARGE SCALE GENOMIC DNA]</scope>
    <source>
        <strain evidence="2">ID-206-W2</strain>
    </source>
</reference>
<evidence type="ECO:0000313" key="1">
    <source>
        <dbReference type="EMBL" id="OMJ17236.1"/>
    </source>
</evidence>
<comment type="caution">
    <text evidence="1">The sequence shown here is derived from an EMBL/GenBank/DDBJ whole genome shotgun (WGS) entry which is preliminary data.</text>
</comment>
<sequence>MEITSKKIPKFGEENFHVWKLCVKTIMAQKGLMKVIDKAYDPNNPKDVQSELDERTIILAGLEMNNLVLFNEYSTAKYMWDTLVEMYEAKNNAKSVILKRQLFTTRLKERGSMSERIAKIKSITQNLHVMKKPVDDEDIAVAILIIVPSSNKMVETTLEHQKDTLSSKVVISALIQEEAKIKSESASVLEIESSFKTTYID</sequence>
<gene>
    <name evidence="1" type="ORF">AYI69_g7498</name>
</gene>
<dbReference type="OrthoDB" id="157029at2759"/>
<dbReference type="EMBL" id="LSSM01003646">
    <property type="protein sequence ID" value="OMJ17236.1"/>
    <property type="molecule type" value="Genomic_DNA"/>
</dbReference>
<dbReference type="AlphaFoldDB" id="A0A1R1XRK2"/>
<dbReference type="PANTHER" id="PTHR47481">
    <property type="match status" value="1"/>
</dbReference>
<name>A0A1R1XRK2_9FUNG</name>
<evidence type="ECO:0000313" key="2">
    <source>
        <dbReference type="Proteomes" id="UP000187429"/>
    </source>
</evidence>
<keyword evidence="2" id="KW-1185">Reference proteome</keyword>
<proteinExistence type="predicted"/>
<dbReference type="PANTHER" id="PTHR47481:SF7">
    <property type="entry name" value="CCHC-TYPE DOMAIN-CONTAINING PROTEIN"/>
    <property type="match status" value="1"/>
</dbReference>
<accession>A0A1R1XRK2</accession>
<dbReference type="Proteomes" id="UP000187429">
    <property type="component" value="Unassembled WGS sequence"/>
</dbReference>
<organism evidence="1 2">
    <name type="scientific">Smittium culicis</name>
    <dbReference type="NCBI Taxonomy" id="133412"/>
    <lineage>
        <taxon>Eukaryota</taxon>
        <taxon>Fungi</taxon>
        <taxon>Fungi incertae sedis</taxon>
        <taxon>Zoopagomycota</taxon>
        <taxon>Kickxellomycotina</taxon>
        <taxon>Harpellomycetes</taxon>
        <taxon>Harpellales</taxon>
        <taxon>Legeriomycetaceae</taxon>
        <taxon>Smittium</taxon>
    </lineage>
</organism>